<evidence type="ECO:0000259" key="1">
    <source>
        <dbReference type="Pfam" id="PF19493"/>
    </source>
</evidence>
<accession>A0A6H1U1S6</accession>
<dbReference type="AlphaFoldDB" id="A0A6H1U1S6"/>
<name>A0A6H1U1S6_9CYAN</name>
<sequence>MKHLVEFALEGGDSVFVEVDAAPQAADDRIGITDDIAEKAQKSFEVAIGKIQPVANAIIGKVRSLNEPADEVEVKFGIKMSADVGAVIASGKGEVNYEITLKWTNSK</sequence>
<evidence type="ECO:0000313" key="2">
    <source>
        <dbReference type="EMBL" id="QIZ72605.1"/>
    </source>
</evidence>
<reference evidence="2 3" key="1">
    <citation type="submission" date="2020-04" db="EMBL/GenBank/DDBJ databases">
        <authorList>
            <person name="Basu S."/>
            <person name="Maruthanayagam V."/>
            <person name="Chakraborty S."/>
            <person name="Pramanik A."/>
            <person name="Mukherjee J."/>
            <person name="Brink B."/>
        </authorList>
    </citation>
    <scope>NUCLEOTIDE SEQUENCE [LARGE SCALE GENOMIC DNA]</scope>
    <source>
        <strain evidence="2 3">AP17</strain>
    </source>
</reference>
<organism evidence="2 3">
    <name type="scientific">Oxynema aestuarii AP17</name>
    <dbReference type="NCBI Taxonomy" id="2064643"/>
    <lineage>
        <taxon>Bacteria</taxon>
        <taxon>Bacillati</taxon>
        <taxon>Cyanobacteriota</taxon>
        <taxon>Cyanophyceae</taxon>
        <taxon>Oscillatoriophycideae</taxon>
        <taxon>Oscillatoriales</taxon>
        <taxon>Oscillatoriaceae</taxon>
        <taxon>Oxynema</taxon>
        <taxon>Oxynema aestuarii</taxon>
    </lineage>
</organism>
<evidence type="ECO:0000313" key="3">
    <source>
        <dbReference type="Proteomes" id="UP000500857"/>
    </source>
</evidence>
<feature type="domain" description="Trypsin-co-occurring" evidence="1">
    <location>
        <begin position="7"/>
        <end position="104"/>
    </location>
</feature>
<dbReference type="Pfam" id="PF19493">
    <property type="entry name" value="Trypco1"/>
    <property type="match status" value="1"/>
</dbReference>
<dbReference type="Proteomes" id="UP000500857">
    <property type="component" value="Chromosome"/>
</dbReference>
<protein>
    <recommendedName>
        <fullName evidence="1">Trypsin-co-occurring domain-containing protein</fullName>
    </recommendedName>
</protein>
<dbReference type="EMBL" id="CP051167">
    <property type="protein sequence ID" value="QIZ72605.1"/>
    <property type="molecule type" value="Genomic_DNA"/>
</dbReference>
<dbReference type="KEGG" id="oxy:HCG48_20075"/>
<proteinExistence type="predicted"/>
<dbReference type="RefSeq" id="WP_168570753.1">
    <property type="nucleotide sequence ID" value="NZ_CP051167.1"/>
</dbReference>
<dbReference type="InterPro" id="IPR045794">
    <property type="entry name" value="Trypco1"/>
</dbReference>
<gene>
    <name evidence="2" type="ORF">HCG48_20075</name>
</gene>
<keyword evidence="3" id="KW-1185">Reference proteome</keyword>
<dbReference type="NCBIfam" id="NF041216">
    <property type="entry name" value="CU044_2847_fam"/>
    <property type="match status" value="1"/>
</dbReference>